<dbReference type="InterPro" id="IPR000276">
    <property type="entry name" value="GPCR_Rhodpsn"/>
</dbReference>
<reference evidence="12" key="1">
    <citation type="submission" date="2015-02" db="EMBL/GenBank/DDBJ databases">
        <title>Genome sequencing for Strongylocentrotus purpuratus.</title>
        <authorList>
            <person name="Murali S."/>
            <person name="Liu Y."/>
            <person name="Vee V."/>
            <person name="English A."/>
            <person name="Wang M."/>
            <person name="Skinner E."/>
            <person name="Han Y."/>
            <person name="Muzny D.M."/>
            <person name="Worley K.C."/>
            <person name="Gibbs R.A."/>
        </authorList>
    </citation>
    <scope>NUCLEOTIDE SEQUENCE</scope>
</reference>
<evidence type="ECO:0000256" key="2">
    <source>
        <dbReference type="ARBA" id="ARBA00022475"/>
    </source>
</evidence>
<proteinExistence type="predicted"/>
<feature type="transmembrane region" description="Helical" evidence="9">
    <location>
        <begin position="240"/>
        <end position="266"/>
    </location>
</feature>
<evidence type="ECO:0000256" key="6">
    <source>
        <dbReference type="ARBA" id="ARBA00023136"/>
    </source>
</evidence>
<dbReference type="SMART" id="SM01381">
    <property type="entry name" value="7TM_GPCR_Srsx"/>
    <property type="match status" value="1"/>
</dbReference>
<dbReference type="CDD" id="cd00637">
    <property type="entry name" value="7tm_classA_rhodopsin-like"/>
    <property type="match status" value="1"/>
</dbReference>
<comment type="subcellular location">
    <subcellularLocation>
        <location evidence="1">Cell membrane</location>
        <topology evidence="1">Multi-pass membrane protein</topology>
    </subcellularLocation>
</comment>
<evidence type="ECO:0000313" key="11">
    <source>
        <dbReference type="EnsemblMetazoa" id="XP_011681664"/>
    </source>
</evidence>
<reference evidence="11" key="2">
    <citation type="submission" date="2021-01" db="UniProtKB">
        <authorList>
            <consortium name="EnsemblMetazoa"/>
        </authorList>
    </citation>
    <scope>IDENTIFICATION</scope>
</reference>
<dbReference type="PROSITE" id="PS50262">
    <property type="entry name" value="G_PROTEIN_RECEP_F1_2"/>
    <property type="match status" value="1"/>
</dbReference>
<keyword evidence="4 9" id="KW-1133">Transmembrane helix</keyword>
<evidence type="ECO:0000256" key="9">
    <source>
        <dbReference type="SAM" id="Phobius"/>
    </source>
</evidence>
<feature type="transmembrane region" description="Helical" evidence="9">
    <location>
        <begin position="137"/>
        <end position="157"/>
    </location>
</feature>
<keyword evidence="6 9" id="KW-0472">Membrane</keyword>
<feature type="transmembrane region" description="Helical" evidence="9">
    <location>
        <begin position="17"/>
        <end position="42"/>
    </location>
</feature>
<dbReference type="RefSeq" id="XP_011681664.1">
    <property type="nucleotide sequence ID" value="XM_011683362.2"/>
</dbReference>
<accession>A0A7M7HMR8</accession>
<dbReference type="SUPFAM" id="SSF81321">
    <property type="entry name" value="Family A G protein-coupled receptor-like"/>
    <property type="match status" value="1"/>
</dbReference>
<name>A0A7M7HMR8_STRPU</name>
<dbReference type="Gene3D" id="1.20.1070.10">
    <property type="entry name" value="Rhodopsin 7-helix transmembrane proteins"/>
    <property type="match status" value="1"/>
</dbReference>
<feature type="transmembrane region" description="Helical" evidence="9">
    <location>
        <begin position="54"/>
        <end position="75"/>
    </location>
</feature>
<dbReference type="GO" id="GO:0005886">
    <property type="term" value="C:plasma membrane"/>
    <property type="evidence" value="ECO:0000318"/>
    <property type="project" value="GO_Central"/>
</dbReference>
<evidence type="ECO:0000256" key="8">
    <source>
        <dbReference type="ARBA" id="ARBA00023224"/>
    </source>
</evidence>
<sequence length="326" mass="36795">MALVNTTVIMFRANHPAYTGVCIVFALLLMCVSVVGNFLVIATFLKTDRLRKPTYYLLSSLAFVDFLNGAVGIPVEIFKRFVLIEFTCLYTSSRYLSALTYLFGGNSMIHLVMVTWDRYIAVHKPLRYETLVTSKQIALGIFFSWSISISLVIGLVAKKEDPTLIGNYCAGTNYTQTDRLTRIGILLVMTAVFLSGITLITLNVIILRTAMRHARRIAQMQQAVGAGHDDTTSRVKASQIVTIITLGFLICYIPTSIFHIILGIDIEGRLFSRPFDDVTIFIFYCSSALNPIIYCYRDRVFRENALRYFKDKAVWRNLCSAESTFV</sequence>
<dbReference type="KEGG" id="spu:105446467"/>
<evidence type="ECO:0000256" key="1">
    <source>
        <dbReference type="ARBA" id="ARBA00004651"/>
    </source>
</evidence>
<keyword evidence="5" id="KW-0297">G-protein coupled receptor</keyword>
<dbReference type="GeneID" id="105446467"/>
<dbReference type="OrthoDB" id="10042731at2759"/>
<feature type="transmembrane region" description="Helical" evidence="9">
    <location>
        <begin position="183"/>
        <end position="207"/>
    </location>
</feature>
<dbReference type="GO" id="GO:0004930">
    <property type="term" value="F:G protein-coupled receptor activity"/>
    <property type="evidence" value="ECO:0000318"/>
    <property type="project" value="GO_Central"/>
</dbReference>
<dbReference type="AlphaFoldDB" id="A0A7M7HMR8"/>
<organism evidence="11 12">
    <name type="scientific">Strongylocentrotus purpuratus</name>
    <name type="common">Purple sea urchin</name>
    <dbReference type="NCBI Taxonomy" id="7668"/>
    <lineage>
        <taxon>Eukaryota</taxon>
        <taxon>Metazoa</taxon>
        <taxon>Echinodermata</taxon>
        <taxon>Eleutherozoa</taxon>
        <taxon>Echinozoa</taxon>
        <taxon>Echinoidea</taxon>
        <taxon>Euechinoidea</taxon>
        <taxon>Echinacea</taxon>
        <taxon>Camarodonta</taxon>
        <taxon>Echinidea</taxon>
        <taxon>Strongylocentrotidae</taxon>
        <taxon>Strongylocentrotus</taxon>
    </lineage>
</organism>
<dbReference type="EnsemblMetazoa" id="XM_011683362">
    <property type="protein sequence ID" value="XP_011681664"/>
    <property type="gene ID" value="LOC105446467"/>
</dbReference>
<dbReference type="Proteomes" id="UP000007110">
    <property type="component" value="Unassembled WGS sequence"/>
</dbReference>
<evidence type="ECO:0000256" key="5">
    <source>
        <dbReference type="ARBA" id="ARBA00023040"/>
    </source>
</evidence>
<evidence type="ECO:0000259" key="10">
    <source>
        <dbReference type="PROSITE" id="PS50262"/>
    </source>
</evidence>
<evidence type="ECO:0000313" key="12">
    <source>
        <dbReference type="Proteomes" id="UP000007110"/>
    </source>
</evidence>
<evidence type="ECO:0000256" key="4">
    <source>
        <dbReference type="ARBA" id="ARBA00022989"/>
    </source>
</evidence>
<dbReference type="Pfam" id="PF00001">
    <property type="entry name" value="7tm_1"/>
    <property type="match status" value="1"/>
</dbReference>
<keyword evidence="8" id="KW-0807">Transducer</keyword>
<dbReference type="PANTHER" id="PTHR24249">
    <property type="entry name" value="HISTAMINE RECEPTOR-RELATED G-PROTEIN COUPLED RECEPTOR"/>
    <property type="match status" value="1"/>
</dbReference>
<keyword evidence="3 9" id="KW-0812">Transmembrane</keyword>
<dbReference type="PRINTS" id="PR00237">
    <property type="entry name" value="GPCRRHODOPSN"/>
</dbReference>
<dbReference type="InterPro" id="IPR050569">
    <property type="entry name" value="TAAR"/>
</dbReference>
<keyword evidence="2" id="KW-1003">Cell membrane</keyword>
<feature type="transmembrane region" description="Helical" evidence="9">
    <location>
        <begin position="95"/>
        <end position="116"/>
    </location>
</feature>
<dbReference type="PANTHER" id="PTHR24249:SF422">
    <property type="entry name" value="G-PROTEIN COUPLED RECEPTORS FAMILY 1 PROFILE DOMAIN-CONTAINING PROTEIN"/>
    <property type="match status" value="1"/>
</dbReference>
<dbReference type="InParanoid" id="A0A7M7HMR8"/>
<feature type="domain" description="G-protein coupled receptors family 1 profile" evidence="10">
    <location>
        <begin position="36"/>
        <end position="294"/>
    </location>
</feature>
<protein>
    <recommendedName>
        <fullName evidence="10">G-protein coupled receptors family 1 profile domain-containing protein</fullName>
    </recommendedName>
</protein>
<evidence type="ECO:0000256" key="7">
    <source>
        <dbReference type="ARBA" id="ARBA00023170"/>
    </source>
</evidence>
<dbReference type="InterPro" id="IPR017452">
    <property type="entry name" value="GPCR_Rhodpsn_7TM"/>
</dbReference>
<feature type="transmembrane region" description="Helical" evidence="9">
    <location>
        <begin position="278"/>
        <end position="296"/>
    </location>
</feature>
<dbReference type="GO" id="GO:0007186">
    <property type="term" value="P:G protein-coupled receptor signaling pathway"/>
    <property type="evidence" value="ECO:0000318"/>
    <property type="project" value="GO_Central"/>
</dbReference>
<evidence type="ECO:0000256" key="3">
    <source>
        <dbReference type="ARBA" id="ARBA00022692"/>
    </source>
</evidence>
<keyword evidence="7" id="KW-0675">Receptor</keyword>
<keyword evidence="12" id="KW-1185">Reference proteome</keyword>
<dbReference type="OMA" id="ICYIPTS"/>